<dbReference type="Proteomes" id="UP000319578">
    <property type="component" value="Unassembled WGS sequence"/>
</dbReference>
<comment type="caution">
    <text evidence="2">The sequence shown here is derived from an EMBL/GenBank/DDBJ whole genome shotgun (WGS) entry which is preliminary data.</text>
</comment>
<dbReference type="Proteomes" id="UP000036834">
    <property type="component" value="Unassembled WGS sequence"/>
</dbReference>
<evidence type="ECO:0000313" key="2">
    <source>
        <dbReference type="EMBL" id="KNB71470.1"/>
    </source>
</evidence>
<dbReference type="Pfam" id="PF19635">
    <property type="entry name" value="DUF6138"/>
    <property type="match status" value="1"/>
</dbReference>
<dbReference type="PATRIC" id="fig|54915.3.peg.3544"/>
<protein>
    <submittedName>
        <fullName evidence="2">Uncharacterized protein</fullName>
    </submittedName>
</protein>
<evidence type="ECO:0000313" key="1">
    <source>
        <dbReference type="EMBL" id="GED67115.1"/>
    </source>
</evidence>
<dbReference type="AlphaFoldDB" id="A0A0K9YTE6"/>
<organism evidence="2 3">
    <name type="scientific">Brevibacillus reuszeri</name>
    <dbReference type="NCBI Taxonomy" id="54915"/>
    <lineage>
        <taxon>Bacteria</taxon>
        <taxon>Bacillati</taxon>
        <taxon>Bacillota</taxon>
        <taxon>Bacilli</taxon>
        <taxon>Bacillales</taxon>
        <taxon>Paenibacillaceae</taxon>
        <taxon>Brevibacillus</taxon>
    </lineage>
</organism>
<dbReference type="InterPro" id="IPR046136">
    <property type="entry name" value="DUF6138"/>
</dbReference>
<dbReference type="EMBL" id="LGIQ01000009">
    <property type="protein sequence ID" value="KNB71470.1"/>
    <property type="molecule type" value="Genomic_DNA"/>
</dbReference>
<dbReference type="RefSeq" id="WP_049740507.1">
    <property type="nucleotide sequence ID" value="NZ_BJON01000003.1"/>
</dbReference>
<reference evidence="3" key="1">
    <citation type="submission" date="2015-07" db="EMBL/GenBank/DDBJ databases">
        <title>Genome sequencing project for genomic taxonomy and phylogenomics of Bacillus-like bacteria.</title>
        <authorList>
            <person name="Liu B."/>
            <person name="Wang J."/>
            <person name="Zhu Y."/>
            <person name="Liu G."/>
            <person name="Chen Q."/>
            <person name="Chen Z."/>
            <person name="Lan J."/>
            <person name="Che J."/>
            <person name="Ge C."/>
            <person name="Shi H."/>
            <person name="Pan Z."/>
            <person name="Liu X."/>
        </authorList>
    </citation>
    <scope>NUCLEOTIDE SEQUENCE [LARGE SCALE GENOMIC DNA]</scope>
    <source>
        <strain evidence="3">DSM 9887</strain>
    </source>
</reference>
<gene>
    <name evidence="2" type="ORF">ADS79_22090</name>
    <name evidence="1" type="ORF">BRE01_08170</name>
</gene>
<proteinExistence type="predicted"/>
<evidence type="ECO:0000313" key="4">
    <source>
        <dbReference type="Proteomes" id="UP000319578"/>
    </source>
</evidence>
<name>A0A0K9YTE6_9BACL</name>
<keyword evidence="4" id="KW-1185">Reference proteome</keyword>
<dbReference type="OrthoDB" id="1089802at2"/>
<reference evidence="2" key="2">
    <citation type="submission" date="2015-07" db="EMBL/GenBank/DDBJ databases">
        <title>MeaNS - Measles Nucleotide Surveillance Program.</title>
        <authorList>
            <person name="Tran T."/>
            <person name="Druce J."/>
        </authorList>
    </citation>
    <scope>NUCLEOTIDE SEQUENCE</scope>
    <source>
        <strain evidence="2">DSM 9887</strain>
    </source>
</reference>
<accession>A0A0K9YTE6</accession>
<evidence type="ECO:0000313" key="3">
    <source>
        <dbReference type="Proteomes" id="UP000036834"/>
    </source>
</evidence>
<dbReference type="EMBL" id="BJON01000003">
    <property type="protein sequence ID" value="GED67115.1"/>
    <property type="molecule type" value="Genomic_DNA"/>
</dbReference>
<sequence length="554" mass="63739">MNQAVEAFLHDVWKEVTVIYSKESQRIHELKKQSRLQAGIKDYLRVAWRKGKLNWANGAIHIDIYEPFSWSDSSYKISAGPYISELTDKQLTEEFFPALCQLVENLFRSDELGPRFFDYRFEVVFEFERKQSVISLQRQLLHEPKLAELQKSLEHFIQTKIVPDPPVLPDETDMFFFAYLLINPDVMKQTEEEIAPLIRRLSDKLHQNPKRKAEWIGHYTSAFKNWAEESFLPQHFDRAGDFGHDWTVKEQSERGNVDTEEMNFFLYVASQIGGTQPDTRQKYLELAAQLGSKRAVDYLKVGSGKFASKYRGELVECSNNDVMQAIEIKIVSEEEKAYEEALDYLIHLLRDGFPKEYKLKLKSSQKHLLPMKQLAKSKLHQFFANALTYPSLFPKLAEYADTAMEEFAWYGDVEPGEKSVMPGTYAVFGLGLYSESYFPLVRRYMELVDSEHQLVQDSYAEAFVEAHGLKVEHMPTLVSILLGGNEEGKRVKNITIDSPELADALVQALNDKDSYERELVLYRIFGSPDKLAKAAKQAQPPLKEGLAQLQALLG</sequence>
<reference evidence="1 4" key="3">
    <citation type="submission" date="2019-06" db="EMBL/GenBank/DDBJ databases">
        <title>Whole genome shotgun sequence of Brevibacillus reuszeri NBRC 15719.</title>
        <authorList>
            <person name="Hosoyama A."/>
            <person name="Uohara A."/>
            <person name="Ohji S."/>
            <person name="Ichikawa N."/>
        </authorList>
    </citation>
    <scope>NUCLEOTIDE SEQUENCE [LARGE SCALE GENOMIC DNA]</scope>
    <source>
        <strain evidence="1 4">NBRC 15719</strain>
    </source>
</reference>